<keyword evidence="1" id="KW-0805">Transcription regulation</keyword>
<evidence type="ECO:0000256" key="4">
    <source>
        <dbReference type="PROSITE-ProRule" id="PRU00169"/>
    </source>
</evidence>
<reference evidence="6 7" key="1">
    <citation type="submission" date="2013-04" db="EMBL/GenBank/DDBJ databases">
        <title>The Genome Sequence of Treponema maltophilum ATCC 51939.</title>
        <authorList>
            <consortium name="The Broad Institute Genomics Platform"/>
            <person name="Earl A."/>
            <person name="Ward D."/>
            <person name="Feldgarden M."/>
            <person name="Gevers D."/>
            <person name="Leonetti C."/>
            <person name="Blanton J.M."/>
            <person name="Dewhirst F.E."/>
            <person name="Izard J."/>
            <person name="Walker B."/>
            <person name="Young S."/>
            <person name="Zeng Q."/>
            <person name="Gargeya S."/>
            <person name="Fitzgerald M."/>
            <person name="Haas B."/>
            <person name="Abouelleil A."/>
            <person name="Allen A.W."/>
            <person name="Alvarado L."/>
            <person name="Arachchi H.M."/>
            <person name="Berlin A.M."/>
            <person name="Chapman S.B."/>
            <person name="Gainer-Dewar J."/>
            <person name="Goldberg J."/>
            <person name="Griggs A."/>
            <person name="Gujja S."/>
            <person name="Hansen M."/>
            <person name="Howarth C."/>
            <person name="Imamovic A."/>
            <person name="Ireland A."/>
            <person name="Larimer J."/>
            <person name="McCowan C."/>
            <person name="Murphy C."/>
            <person name="Pearson M."/>
            <person name="Poon T.W."/>
            <person name="Priest M."/>
            <person name="Roberts A."/>
            <person name="Saif S."/>
            <person name="Shea T."/>
            <person name="Sisk P."/>
            <person name="Sykes S."/>
            <person name="Wortman J."/>
            <person name="Nusbaum C."/>
            <person name="Birren B."/>
        </authorList>
    </citation>
    <scope>NUCLEOTIDE SEQUENCE [LARGE SCALE GENOMIC DNA]</scope>
    <source>
        <strain evidence="6 7">ATCC 51939</strain>
    </source>
</reference>
<dbReference type="AlphaFoldDB" id="S3K2K3"/>
<protein>
    <recommendedName>
        <fullName evidence="5">Response regulatory domain-containing protein</fullName>
    </recommendedName>
</protein>
<dbReference type="RefSeq" id="WP_016524770.1">
    <property type="nucleotide sequence ID" value="NZ_KE332518.1"/>
</dbReference>
<name>S3K2K3_TREMA</name>
<proteinExistence type="predicted"/>
<dbReference type="PATRIC" id="fig|1125699.3.peg.480"/>
<dbReference type="OrthoDB" id="9779069at2"/>
<keyword evidence="7" id="KW-1185">Reference proteome</keyword>
<comment type="caution">
    <text evidence="6">The sequence shown here is derived from an EMBL/GenBank/DDBJ whole genome shotgun (WGS) entry which is preliminary data.</text>
</comment>
<dbReference type="eggNOG" id="COG2197">
    <property type="taxonomic scope" value="Bacteria"/>
</dbReference>
<dbReference type="GO" id="GO:0000160">
    <property type="term" value="P:phosphorelay signal transduction system"/>
    <property type="evidence" value="ECO:0007669"/>
    <property type="project" value="InterPro"/>
</dbReference>
<dbReference type="InterPro" id="IPR016032">
    <property type="entry name" value="Sig_transdc_resp-reg_C-effctor"/>
</dbReference>
<dbReference type="GO" id="GO:0006355">
    <property type="term" value="P:regulation of DNA-templated transcription"/>
    <property type="evidence" value="ECO:0007669"/>
    <property type="project" value="InterPro"/>
</dbReference>
<dbReference type="STRING" id="1125699.HMPREF9194_00472"/>
<gene>
    <name evidence="6" type="ORF">HMPREF9194_00472</name>
</gene>
<accession>S3K2K3</accession>
<evidence type="ECO:0000313" key="6">
    <source>
        <dbReference type="EMBL" id="EPF32473.1"/>
    </source>
</evidence>
<dbReference type="SUPFAM" id="SSF46894">
    <property type="entry name" value="C-terminal effector domain of the bipartite response regulators"/>
    <property type="match status" value="1"/>
</dbReference>
<feature type="domain" description="Response regulatory" evidence="5">
    <location>
        <begin position="4"/>
        <end position="140"/>
    </location>
</feature>
<dbReference type="InterPro" id="IPR000792">
    <property type="entry name" value="Tscrpt_reg_LuxR_C"/>
</dbReference>
<evidence type="ECO:0000259" key="5">
    <source>
        <dbReference type="PROSITE" id="PS50110"/>
    </source>
</evidence>
<dbReference type="SUPFAM" id="SSF52172">
    <property type="entry name" value="CheY-like"/>
    <property type="match status" value="1"/>
</dbReference>
<dbReference type="Gene3D" id="3.40.50.2300">
    <property type="match status" value="1"/>
</dbReference>
<organism evidence="6 7">
    <name type="scientific">Treponema maltophilum ATCC 51939</name>
    <dbReference type="NCBI Taxonomy" id="1125699"/>
    <lineage>
        <taxon>Bacteria</taxon>
        <taxon>Pseudomonadati</taxon>
        <taxon>Spirochaetota</taxon>
        <taxon>Spirochaetia</taxon>
        <taxon>Spirochaetales</taxon>
        <taxon>Treponemataceae</taxon>
        <taxon>Treponema</taxon>
    </lineage>
</organism>
<dbReference type="InterPro" id="IPR001789">
    <property type="entry name" value="Sig_transdc_resp-reg_receiver"/>
</dbReference>
<dbReference type="EMBL" id="ATFF01000002">
    <property type="protein sequence ID" value="EPF32473.1"/>
    <property type="molecule type" value="Genomic_DNA"/>
</dbReference>
<evidence type="ECO:0000256" key="1">
    <source>
        <dbReference type="ARBA" id="ARBA00023015"/>
    </source>
</evidence>
<dbReference type="InterPro" id="IPR011006">
    <property type="entry name" value="CheY-like_superfamily"/>
</dbReference>
<dbReference type="HOGENOM" id="CLU_000445_90_1_12"/>
<keyword evidence="3" id="KW-0804">Transcription</keyword>
<sequence>MVKNIILCDDHVLLRNGIKNWIETHSKYKVTHEAGTWAECEKIIEAFRASDCRSSGSPNNHIAVVDISFKAEYTTAAHEENCGFEIIRRFTALGVPCIAYSSHDSGGFVEHAVSSAVGAKGFVSKNADEEILLAAICAVSDGKTYIQAELVTGLLEVNHITRTFTKKEKLLSDALTIHNTNAEVAAALGITEKTVVNYLTILYDKAGVKSKLEFLEKMGRLN</sequence>
<keyword evidence="2" id="KW-0238">DNA-binding</keyword>
<evidence type="ECO:0000313" key="7">
    <source>
        <dbReference type="Proteomes" id="UP000014541"/>
    </source>
</evidence>
<keyword evidence="4" id="KW-0597">Phosphoprotein</keyword>
<feature type="modified residue" description="4-aspartylphosphate" evidence="4">
    <location>
        <position position="66"/>
    </location>
</feature>
<dbReference type="PROSITE" id="PS50110">
    <property type="entry name" value="RESPONSE_REGULATORY"/>
    <property type="match status" value="1"/>
</dbReference>
<dbReference type="PANTHER" id="PTHR43214">
    <property type="entry name" value="TWO-COMPONENT RESPONSE REGULATOR"/>
    <property type="match status" value="1"/>
</dbReference>
<evidence type="ECO:0000256" key="2">
    <source>
        <dbReference type="ARBA" id="ARBA00023125"/>
    </source>
</evidence>
<dbReference type="Proteomes" id="UP000014541">
    <property type="component" value="Unassembled WGS sequence"/>
</dbReference>
<evidence type="ECO:0000256" key="3">
    <source>
        <dbReference type="ARBA" id="ARBA00023163"/>
    </source>
</evidence>
<dbReference type="GO" id="GO:0003677">
    <property type="term" value="F:DNA binding"/>
    <property type="evidence" value="ECO:0007669"/>
    <property type="project" value="UniProtKB-KW"/>
</dbReference>
<dbReference type="InterPro" id="IPR039420">
    <property type="entry name" value="WalR-like"/>
</dbReference>
<dbReference type="Pfam" id="PF00196">
    <property type="entry name" value="GerE"/>
    <property type="match status" value="1"/>
</dbReference>
<dbReference type="PANTHER" id="PTHR43214:SF41">
    <property type="entry name" value="NITRATE_NITRITE RESPONSE REGULATOR PROTEIN NARP"/>
    <property type="match status" value="1"/>
</dbReference>
<dbReference type="SMART" id="SM00421">
    <property type="entry name" value="HTH_LUXR"/>
    <property type="match status" value="1"/>
</dbReference>